<accession>F9S2E1</accession>
<name>F9S2E1_9VIBR</name>
<dbReference type="EMBL" id="AFWF01000145">
    <property type="protein sequence ID" value="EGU39628.1"/>
    <property type="molecule type" value="Genomic_DNA"/>
</dbReference>
<proteinExistence type="predicted"/>
<organism evidence="3 4">
    <name type="scientific">Vibrio ichthyoenteri ATCC 700023</name>
    <dbReference type="NCBI Taxonomy" id="870968"/>
    <lineage>
        <taxon>Bacteria</taxon>
        <taxon>Pseudomonadati</taxon>
        <taxon>Pseudomonadota</taxon>
        <taxon>Gammaproteobacteria</taxon>
        <taxon>Vibrionales</taxon>
        <taxon>Vibrionaceae</taxon>
        <taxon>Vibrio</taxon>
    </lineage>
</organism>
<feature type="chain" id="PRO_5003387291" description="DUF2059 domain-containing protein" evidence="1">
    <location>
        <begin position="20"/>
        <end position="158"/>
    </location>
</feature>
<comment type="caution">
    <text evidence="3">The sequence shown here is derived from an EMBL/GenBank/DDBJ whole genome shotgun (WGS) entry which is preliminary data.</text>
</comment>
<feature type="domain" description="DUF2059" evidence="2">
    <location>
        <begin position="86"/>
        <end position="142"/>
    </location>
</feature>
<dbReference type="InterPro" id="IPR018637">
    <property type="entry name" value="DUF2059"/>
</dbReference>
<keyword evidence="1" id="KW-0732">Signal</keyword>
<evidence type="ECO:0000259" key="2">
    <source>
        <dbReference type="Pfam" id="PF09832"/>
    </source>
</evidence>
<gene>
    <name evidence="3" type="ORF">VII00023_12753</name>
</gene>
<protein>
    <recommendedName>
        <fullName evidence="2">DUF2059 domain-containing protein</fullName>
    </recommendedName>
</protein>
<evidence type="ECO:0000256" key="1">
    <source>
        <dbReference type="SAM" id="SignalP"/>
    </source>
</evidence>
<dbReference type="AlphaFoldDB" id="F9S2E1"/>
<dbReference type="Proteomes" id="UP000004605">
    <property type="component" value="Unassembled WGS sequence"/>
</dbReference>
<keyword evidence="4" id="KW-1185">Reference proteome</keyword>
<dbReference type="RefSeq" id="WP_006712252.1">
    <property type="nucleotide sequence ID" value="NZ_AFWF01000145.1"/>
</dbReference>
<feature type="signal peptide" evidence="1">
    <location>
        <begin position="1"/>
        <end position="19"/>
    </location>
</feature>
<evidence type="ECO:0000313" key="4">
    <source>
        <dbReference type="Proteomes" id="UP000004605"/>
    </source>
</evidence>
<dbReference type="Pfam" id="PF09832">
    <property type="entry name" value="DUF2059"/>
    <property type="match status" value="1"/>
</dbReference>
<evidence type="ECO:0000313" key="3">
    <source>
        <dbReference type="EMBL" id="EGU39628.1"/>
    </source>
</evidence>
<reference evidence="3 4" key="1">
    <citation type="journal article" date="2012" name="Int. J. Syst. Evol. Microbiol.">
        <title>Vibrio caribbeanicus sp. nov., isolated from the marine sponge Scleritoderma cyanea.</title>
        <authorList>
            <person name="Hoffmann M."/>
            <person name="Monday S.R."/>
            <person name="Allard M.W."/>
            <person name="Strain E.A."/>
            <person name="Whittaker P."/>
            <person name="Naum M."/>
            <person name="McCarthy P.J."/>
            <person name="Lopez J.V."/>
            <person name="Fischer M."/>
            <person name="Brown E.W."/>
        </authorList>
    </citation>
    <scope>NUCLEOTIDE SEQUENCE [LARGE SCALE GENOMIC DNA]</scope>
    <source>
        <strain evidence="3 4">ATCC 700023</strain>
    </source>
</reference>
<sequence>MKALLGFVLSIGLVGSAYASTSPSNESVEKMLQVMKIDEQILGGFEAMLPIVNQLAQRMELNSSETEQLKDIYRDWFNNDLDQELIKQQVVDLYAETFTEQDIQNMIQFYQTPTGQKTIEKAPELAKMGAQFGMVEAQKKQQQLMEKLTPFLEKHQIN</sequence>